<dbReference type="InterPro" id="IPR023908">
    <property type="entry name" value="xxxLxxG_rpt"/>
</dbReference>
<evidence type="ECO:0000313" key="8">
    <source>
        <dbReference type="Proteomes" id="UP000249522"/>
    </source>
</evidence>
<dbReference type="EMBL" id="QKRB01000037">
    <property type="protein sequence ID" value="PZD96607.1"/>
    <property type="molecule type" value="Genomic_DNA"/>
</dbReference>
<feature type="transmembrane region" description="Helical" evidence="5">
    <location>
        <begin position="25"/>
        <end position="47"/>
    </location>
</feature>
<keyword evidence="8" id="KW-1185">Reference proteome</keyword>
<dbReference type="InterPro" id="IPR017500">
    <property type="entry name" value="Phage_infect_YhgE_N"/>
</dbReference>
<sequence>MDMEKRSRTLFVEEWKSIFRKRMTLISIAAVCVIPLLYSGTFLWAFWNPYGQVNELPVAVVNRDTGAEMDGKKLTIGEDFQEELKNSDTFKWAFVTKEQAEQGLRDKQYYMAIEIPEDFSLRASKVMEAHPDPAVLTYIPNEGLNYMTSRIGSSAVDKIKAELSQELTEAYVTSLFENIQTVSDGLGEAAEGAGKLADGSGKLQDGIEQFQNKLGELYNGTGPLGDGILKLIQGTEKLGSGTKKLYAGSGQLNEGIVKLQGGHQELTDGVRSLQTGTDTLKQGLAQSKAGAEQLKAGAEGLQGLLGLIAEANPELAATQEYAQALQIAQQVSGGAAGLAEGQQQLAAGADQLAAGEAKILAGMETFGSKLEEAGKAAAKVEAGAQAVEQGTKDLKTGLGVLKTGVGKVADGAKQLHEGTLKLANGSRSVTDGSSELFQKLTDAAAETSSIHPDAATYRMFASPVIIDEEKEGAVPNYGTGMAPYFISMSLFVGAMMLTIVFDVRKPAVRPRRAINWFGSKLATMLLVGLLQALLLDGVMLGVLQLEVKSVPYFIGFSILLSWTYMAIVQMLVTLFGDAGRFLAILLLIVQLTTSGGTFPVEMIPSGLQQLHTWTPMAYAVDGFRAIISTGQYDFLQGDAGVLAGVFAASAFITLAYYVYRMRRRGGGQKILNVEVAS</sequence>
<dbReference type="NCBIfam" id="TIGR03057">
    <property type="entry name" value="xxxLxxG_by_4"/>
    <property type="match status" value="1"/>
</dbReference>
<comment type="caution">
    <text evidence="7">The sequence shown here is derived from an EMBL/GenBank/DDBJ whole genome shotgun (WGS) entry which is preliminary data.</text>
</comment>
<evidence type="ECO:0000259" key="6">
    <source>
        <dbReference type="Pfam" id="PF12698"/>
    </source>
</evidence>
<dbReference type="OrthoDB" id="9811483at2"/>
<keyword evidence="4 5" id="KW-0472">Membrane</keyword>
<feature type="domain" description="ABC-2 type transporter transmembrane" evidence="6">
    <location>
        <begin position="450"/>
        <end position="653"/>
    </location>
</feature>
<dbReference type="InterPro" id="IPR017501">
    <property type="entry name" value="Phage_infect_YhgE_C"/>
</dbReference>
<feature type="transmembrane region" description="Helical" evidence="5">
    <location>
        <begin position="521"/>
        <end position="543"/>
    </location>
</feature>
<name>A0A2W1LYM1_9BACL</name>
<feature type="transmembrane region" description="Helical" evidence="5">
    <location>
        <begin position="639"/>
        <end position="659"/>
    </location>
</feature>
<dbReference type="GO" id="GO:0140359">
    <property type="term" value="F:ABC-type transporter activity"/>
    <property type="evidence" value="ECO:0007669"/>
    <property type="project" value="InterPro"/>
</dbReference>
<keyword evidence="3 5" id="KW-1133">Transmembrane helix</keyword>
<dbReference type="Pfam" id="PF12698">
    <property type="entry name" value="ABC2_membrane_3"/>
    <property type="match status" value="2"/>
</dbReference>
<dbReference type="InterPro" id="IPR051328">
    <property type="entry name" value="T7SS_ABC-Transporter"/>
</dbReference>
<keyword evidence="2 5" id="KW-0812">Transmembrane</keyword>
<dbReference type="PANTHER" id="PTHR43077:SF5">
    <property type="entry name" value="PHAGE INFECTION PROTEIN"/>
    <property type="match status" value="1"/>
</dbReference>
<dbReference type="GO" id="GO:0016020">
    <property type="term" value="C:membrane"/>
    <property type="evidence" value="ECO:0007669"/>
    <property type="project" value="UniProtKB-SubCell"/>
</dbReference>
<organism evidence="7 8">
    <name type="scientific">Paenibacillus sambharensis</name>
    <dbReference type="NCBI Taxonomy" id="1803190"/>
    <lineage>
        <taxon>Bacteria</taxon>
        <taxon>Bacillati</taxon>
        <taxon>Bacillota</taxon>
        <taxon>Bacilli</taxon>
        <taxon>Bacillales</taxon>
        <taxon>Paenibacillaceae</taxon>
        <taxon>Paenibacillus</taxon>
    </lineage>
</organism>
<dbReference type="Gene3D" id="3.40.1710.10">
    <property type="entry name" value="abc type-2 transporter like domain"/>
    <property type="match status" value="1"/>
</dbReference>
<evidence type="ECO:0000313" key="7">
    <source>
        <dbReference type="EMBL" id="PZD96607.1"/>
    </source>
</evidence>
<evidence type="ECO:0000256" key="5">
    <source>
        <dbReference type="SAM" id="Phobius"/>
    </source>
</evidence>
<protein>
    <recommendedName>
        <fullName evidence="6">ABC-2 type transporter transmembrane domain-containing protein</fullName>
    </recommendedName>
</protein>
<dbReference type="Proteomes" id="UP000249522">
    <property type="component" value="Unassembled WGS sequence"/>
</dbReference>
<comment type="subcellular location">
    <subcellularLocation>
        <location evidence="1">Membrane</location>
        <topology evidence="1">Multi-pass membrane protein</topology>
    </subcellularLocation>
</comment>
<evidence type="ECO:0000256" key="2">
    <source>
        <dbReference type="ARBA" id="ARBA00022692"/>
    </source>
</evidence>
<gene>
    <name evidence="7" type="ORF">DNH61_07380</name>
</gene>
<evidence type="ECO:0000256" key="4">
    <source>
        <dbReference type="ARBA" id="ARBA00023136"/>
    </source>
</evidence>
<evidence type="ECO:0000256" key="1">
    <source>
        <dbReference type="ARBA" id="ARBA00004141"/>
    </source>
</evidence>
<dbReference type="InterPro" id="IPR013525">
    <property type="entry name" value="ABC2_TM"/>
</dbReference>
<feature type="transmembrane region" description="Helical" evidence="5">
    <location>
        <begin position="549"/>
        <end position="574"/>
    </location>
</feature>
<feature type="transmembrane region" description="Helical" evidence="5">
    <location>
        <begin position="481"/>
        <end position="501"/>
    </location>
</feature>
<dbReference type="NCBIfam" id="TIGR03061">
    <property type="entry name" value="pip_yhgE_Nterm"/>
    <property type="match status" value="1"/>
</dbReference>
<accession>A0A2W1LYM1</accession>
<feature type="domain" description="ABC-2 type transporter transmembrane" evidence="6">
    <location>
        <begin position="30"/>
        <end position="172"/>
    </location>
</feature>
<proteinExistence type="predicted"/>
<feature type="transmembrane region" description="Helical" evidence="5">
    <location>
        <begin position="581"/>
        <end position="600"/>
    </location>
</feature>
<evidence type="ECO:0000256" key="3">
    <source>
        <dbReference type="ARBA" id="ARBA00022989"/>
    </source>
</evidence>
<dbReference type="NCBIfam" id="TIGR03062">
    <property type="entry name" value="pip_yhgE_Cterm"/>
    <property type="match status" value="1"/>
</dbReference>
<dbReference type="AlphaFoldDB" id="A0A2W1LYM1"/>
<dbReference type="PANTHER" id="PTHR43077">
    <property type="entry name" value="TRANSPORT PERMEASE YVFS-RELATED"/>
    <property type="match status" value="1"/>
</dbReference>
<reference evidence="7 8" key="1">
    <citation type="submission" date="2018-06" db="EMBL/GenBank/DDBJ databases">
        <title>Paenibacillus imtechensis sp. nov.</title>
        <authorList>
            <person name="Pinnaka A.K."/>
            <person name="Singh H."/>
            <person name="Kaur M."/>
        </authorList>
    </citation>
    <scope>NUCLEOTIDE SEQUENCE [LARGE SCALE GENOMIC DNA]</scope>
    <source>
        <strain evidence="7 8">SMB1</strain>
    </source>
</reference>